<evidence type="ECO:0008006" key="3">
    <source>
        <dbReference type="Google" id="ProtNLM"/>
    </source>
</evidence>
<evidence type="ECO:0000313" key="1">
    <source>
        <dbReference type="EMBL" id="EFI33847.1"/>
    </source>
</evidence>
<keyword evidence="2" id="KW-1185">Reference proteome</keyword>
<proteinExistence type="predicted"/>
<name>D6ST31_9BACT</name>
<dbReference type="AlphaFoldDB" id="D6ST31"/>
<dbReference type="eggNOG" id="ENOG503316S">
    <property type="taxonomic scope" value="Bacteria"/>
</dbReference>
<comment type="caution">
    <text evidence="1">The sequence shown here is derived from an EMBL/GenBank/DDBJ whole genome shotgun (WGS) entry which is preliminary data.</text>
</comment>
<protein>
    <recommendedName>
        <fullName evidence="3">DsrE family protein</fullName>
    </recommendedName>
</protein>
<gene>
    <name evidence="1" type="ORF">Dthio_PD1186</name>
</gene>
<dbReference type="EMBL" id="ACJN02000003">
    <property type="protein sequence ID" value="EFI33847.1"/>
    <property type="molecule type" value="Genomic_DNA"/>
</dbReference>
<dbReference type="RefSeq" id="WP_008871196.1">
    <property type="nucleotide sequence ID" value="NZ_ACJN02000003.1"/>
</dbReference>
<dbReference type="OrthoDB" id="5431476at2"/>
<sequence>MSNDTQQGASGEKKLGILVRKDQYLDQVINLVEAAYKKGLETQLFFTGKSVMLTQDPDFAKLVGKANRISVCDVSFRANELSGEVPGVSFRDFATQARNAEMVGECDRYVVF</sequence>
<evidence type="ECO:0000313" key="2">
    <source>
        <dbReference type="Proteomes" id="UP000005496"/>
    </source>
</evidence>
<reference evidence="1" key="1">
    <citation type="submission" date="2010-05" db="EMBL/GenBank/DDBJ databases">
        <title>The draft genome of Desulfonatronospira thiodismutans ASO3-1.</title>
        <authorList>
            <consortium name="US DOE Joint Genome Institute (JGI-PGF)"/>
            <person name="Lucas S."/>
            <person name="Copeland A."/>
            <person name="Lapidus A."/>
            <person name="Cheng J.-F."/>
            <person name="Bruce D."/>
            <person name="Goodwin L."/>
            <person name="Pitluck S."/>
            <person name="Chertkov O."/>
            <person name="Brettin T."/>
            <person name="Detter J.C."/>
            <person name="Han C."/>
            <person name="Land M.L."/>
            <person name="Hauser L."/>
            <person name="Kyrpides N."/>
            <person name="Mikhailova N."/>
            <person name="Muyzer G."/>
            <person name="Woyke T."/>
        </authorList>
    </citation>
    <scope>NUCLEOTIDE SEQUENCE [LARGE SCALE GENOMIC DNA]</scope>
    <source>
        <strain evidence="1">ASO3-1</strain>
    </source>
</reference>
<accession>D6ST31</accession>
<dbReference type="Proteomes" id="UP000005496">
    <property type="component" value="Unassembled WGS sequence"/>
</dbReference>
<organism evidence="1 2">
    <name type="scientific">Desulfonatronospira thiodismutans ASO3-1</name>
    <dbReference type="NCBI Taxonomy" id="555779"/>
    <lineage>
        <taxon>Bacteria</taxon>
        <taxon>Pseudomonadati</taxon>
        <taxon>Thermodesulfobacteriota</taxon>
        <taxon>Desulfovibrionia</taxon>
        <taxon>Desulfovibrionales</taxon>
        <taxon>Desulfonatronovibrionaceae</taxon>
        <taxon>Desulfonatronospira</taxon>
    </lineage>
</organism>